<dbReference type="AlphaFoldDB" id="A0A4U5NBI3"/>
<evidence type="ECO:0000256" key="3">
    <source>
        <dbReference type="ARBA" id="ARBA00004489"/>
    </source>
</evidence>
<sequence>MLYERVELLPNANFCCCCWATLVPGCSPESRNTKGWRKVCVSFGDKISDDVAAREDDLEPGMRRCLSWENKGAGGQLVTITALRGVHKRAQFSLNLEFRDFCSKAARLPNPNQVPKPVLTGMDAINTIHHPLLFKLRIPILEWPYCDTMSKRAICSRMRELPRPWTSCSPLECPYVAFAYQHRRISVAFVSDNCENNTDRNTSALFTARAANMSPEECNRPLGMESGRIPASKISASSSFDEESTGPQHARIRTETGSGAWCPLNQINATSSEWLQIELPVDTVISAIETQGRFDNGRGMEYPPAFLLEFWRPSLGRWARYRDRHNNEIIEGNSDTRSAVLRVLDGGVVAKTLRIMPVSEVTRTVCMRVEVYGCTYRGPLKTYNMFDGTVADGLDLRDSSYDGSARVGRYLHGGLGKLYDGVTGEDNFEKHPHKWIGWRREGPSASVVINIEFTSRRNISSVSLHTSNFNRYGAAVFDKAVLSFRPAVTSRFSPRIIEFEYVADKNFETARWVRIPVPDRLAVEMRIELFFASGAEWLLVSEMRFESTKTAFGPMYTDPLDEEIQIEQRVNSNSLTYFAVGDASEDYSRWISLGVIAALSSDSLPSAFSSTSSAAAESRAKNSPRRSSRSRPEFSCS</sequence>
<dbReference type="GO" id="GO:0008045">
    <property type="term" value="P:motor neuron axon guidance"/>
    <property type="evidence" value="ECO:0007669"/>
    <property type="project" value="UniProtKB-ARBA"/>
</dbReference>
<keyword evidence="18" id="KW-1185">Reference proteome</keyword>
<dbReference type="InterPro" id="IPR000421">
    <property type="entry name" value="FA58C"/>
</dbReference>
<dbReference type="PROSITE" id="PS01286">
    <property type="entry name" value="FA58C_2"/>
    <property type="match status" value="1"/>
</dbReference>
<feature type="domain" description="F5/8 type C" evidence="16">
    <location>
        <begin position="218"/>
        <end position="374"/>
    </location>
</feature>
<accession>A0A4U5NBI3</accession>
<feature type="region of interest" description="Disordered" evidence="15">
    <location>
        <begin position="604"/>
        <end position="637"/>
    </location>
</feature>
<keyword evidence="10" id="KW-0472">Membrane</keyword>
<keyword evidence="13" id="KW-0325">Glycoprotein</keyword>
<dbReference type="PROSITE" id="PS50022">
    <property type="entry name" value="FA58C_3"/>
    <property type="match status" value="1"/>
</dbReference>
<dbReference type="Proteomes" id="UP000298663">
    <property type="component" value="Unassembled WGS sequence"/>
</dbReference>
<keyword evidence="7" id="KW-0547">Nucleotide-binding</keyword>
<evidence type="ECO:0000256" key="6">
    <source>
        <dbReference type="ARBA" id="ARBA00022729"/>
    </source>
</evidence>
<evidence type="ECO:0000256" key="9">
    <source>
        <dbReference type="ARBA" id="ARBA00022989"/>
    </source>
</evidence>
<dbReference type="PROSITE" id="PS01285">
    <property type="entry name" value="FA58C_1"/>
    <property type="match status" value="1"/>
</dbReference>
<dbReference type="Pfam" id="PF00754">
    <property type="entry name" value="F5_F8_type_C"/>
    <property type="match status" value="1"/>
</dbReference>
<dbReference type="EMBL" id="AZBU02000004">
    <property type="protein sequence ID" value="TKR80108.1"/>
    <property type="molecule type" value="Genomic_DNA"/>
</dbReference>
<dbReference type="GO" id="GO:0043204">
    <property type="term" value="C:perikaryon"/>
    <property type="evidence" value="ECO:0007669"/>
    <property type="project" value="UniProtKB-SubCell"/>
</dbReference>
<dbReference type="Gene3D" id="2.60.120.260">
    <property type="entry name" value="Galactose-binding domain-like"/>
    <property type="match status" value="1"/>
</dbReference>
<evidence type="ECO:0000313" key="17">
    <source>
        <dbReference type="EMBL" id="TKR80108.1"/>
    </source>
</evidence>
<dbReference type="PANTHER" id="PTHR24543:SF291">
    <property type="entry name" value="SMOKE ALARM, ISOFORM D"/>
    <property type="match status" value="1"/>
</dbReference>
<comment type="caution">
    <text evidence="17">The sequence shown here is derived from an EMBL/GenBank/DDBJ whole genome shotgun (WGS) entry which is preliminary data.</text>
</comment>
<dbReference type="FunFam" id="2.60.120.260:FF:000007">
    <property type="entry name" value="Discoidin domain receptor tyrosine kinase 1"/>
    <property type="match status" value="1"/>
</dbReference>
<dbReference type="SMART" id="SM00231">
    <property type="entry name" value="FA58C"/>
    <property type="match status" value="1"/>
</dbReference>
<reference evidence="17 18" key="1">
    <citation type="journal article" date="2015" name="Genome Biol.">
        <title>Comparative genomics of Steinernema reveals deeply conserved gene regulatory networks.</title>
        <authorList>
            <person name="Dillman A.R."/>
            <person name="Macchietto M."/>
            <person name="Porter C.F."/>
            <person name="Rogers A."/>
            <person name="Williams B."/>
            <person name="Antoshechkin I."/>
            <person name="Lee M.M."/>
            <person name="Goodwin Z."/>
            <person name="Lu X."/>
            <person name="Lewis E.E."/>
            <person name="Goodrich-Blair H."/>
            <person name="Stock S.P."/>
            <person name="Adams B.J."/>
            <person name="Sternberg P.W."/>
            <person name="Mortazavi A."/>
        </authorList>
    </citation>
    <scope>NUCLEOTIDE SEQUENCE [LARGE SCALE GENOMIC DNA]</scope>
    <source>
        <strain evidence="17 18">ALL</strain>
    </source>
</reference>
<gene>
    <name evidence="17" type="ORF">L596_014236</name>
</gene>
<dbReference type="OrthoDB" id="6071166at2759"/>
<keyword evidence="6" id="KW-0732">Signal</keyword>
<evidence type="ECO:0000256" key="14">
    <source>
        <dbReference type="ARBA" id="ARBA00061639"/>
    </source>
</evidence>
<protein>
    <recommendedName>
        <fullName evidence="16">F5/8 type C domain-containing protein</fullName>
    </recommendedName>
</protein>
<evidence type="ECO:0000313" key="18">
    <source>
        <dbReference type="Proteomes" id="UP000298663"/>
    </source>
</evidence>
<comment type="similarity">
    <text evidence="14">Belongs to the protein kinase superfamily. Tyr protein kinase family. Insulin receptor subfamily.</text>
</comment>
<proteinExistence type="inferred from homology"/>
<evidence type="ECO:0000256" key="12">
    <source>
        <dbReference type="ARBA" id="ARBA00023170"/>
    </source>
</evidence>
<dbReference type="SUPFAM" id="SSF49785">
    <property type="entry name" value="Galactose-binding domain-like"/>
    <property type="match status" value="1"/>
</dbReference>
<dbReference type="GO" id="GO:0005886">
    <property type="term" value="C:plasma membrane"/>
    <property type="evidence" value="ECO:0007669"/>
    <property type="project" value="UniProtKB-SubCell"/>
</dbReference>
<dbReference type="CDD" id="cd00057">
    <property type="entry name" value="FA58C"/>
    <property type="match status" value="1"/>
</dbReference>
<evidence type="ECO:0000256" key="5">
    <source>
        <dbReference type="ARBA" id="ARBA00022692"/>
    </source>
</evidence>
<evidence type="ECO:0000256" key="15">
    <source>
        <dbReference type="SAM" id="MobiDB-lite"/>
    </source>
</evidence>
<keyword evidence="4" id="KW-1003">Cell membrane</keyword>
<keyword evidence="8" id="KW-0067">ATP-binding</keyword>
<keyword evidence="12" id="KW-0675">Receptor</keyword>
<dbReference type="GO" id="GO:0030424">
    <property type="term" value="C:axon"/>
    <property type="evidence" value="ECO:0007669"/>
    <property type="project" value="UniProtKB-SubCell"/>
</dbReference>
<evidence type="ECO:0000256" key="11">
    <source>
        <dbReference type="ARBA" id="ARBA00023157"/>
    </source>
</evidence>
<evidence type="ECO:0000256" key="1">
    <source>
        <dbReference type="ARBA" id="ARBA00004251"/>
    </source>
</evidence>
<dbReference type="Gene3D" id="2.60.120.1190">
    <property type="match status" value="1"/>
</dbReference>
<dbReference type="GO" id="GO:0048680">
    <property type="term" value="P:positive regulation of axon regeneration"/>
    <property type="evidence" value="ECO:0007669"/>
    <property type="project" value="UniProtKB-ARBA"/>
</dbReference>
<dbReference type="GO" id="GO:0005524">
    <property type="term" value="F:ATP binding"/>
    <property type="evidence" value="ECO:0007669"/>
    <property type="project" value="UniProtKB-KW"/>
</dbReference>
<name>A0A4U5NBI3_STECR</name>
<keyword evidence="11" id="KW-1015">Disulfide bond</keyword>
<reference evidence="17 18" key="2">
    <citation type="journal article" date="2019" name="G3 (Bethesda)">
        <title>Hybrid Assembly of the Genome of the Entomopathogenic Nematode Steinernema carpocapsae Identifies the X-Chromosome.</title>
        <authorList>
            <person name="Serra L."/>
            <person name="Macchietto M."/>
            <person name="Macias-Munoz A."/>
            <person name="McGill C.J."/>
            <person name="Rodriguez I.M."/>
            <person name="Rodriguez B."/>
            <person name="Murad R."/>
            <person name="Mortazavi A."/>
        </authorList>
    </citation>
    <scope>NUCLEOTIDE SEQUENCE [LARGE SCALE GENOMIC DNA]</scope>
    <source>
        <strain evidence="17 18">ALL</strain>
    </source>
</reference>
<keyword evidence="9" id="KW-1133">Transmembrane helix</keyword>
<feature type="compositionally biased region" description="Low complexity" evidence="15">
    <location>
        <begin position="604"/>
        <end position="617"/>
    </location>
</feature>
<evidence type="ECO:0000256" key="13">
    <source>
        <dbReference type="ARBA" id="ARBA00023180"/>
    </source>
</evidence>
<dbReference type="InterPro" id="IPR048525">
    <property type="entry name" value="DDR1-2_DS-like"/>
</dbReference>
<dbReference type="PANTHER" id="PTHR24543">
    <property type="entry name" value="MULTICOPPER OXIDASE-RELATED"/>
    <property type="match status" value="1"/>
</dbReference>
<evidence type="ECO:0000256" key="7">
    <source>
        <dbReference type="ARBA" id="ARBA00022741"/>
    </source>
</evidence>
<evidence type="ECO:0000256" key="8">
    <source>
        <dbReference type="ARBA" id="ARBA00022840"/>
    </source>
</evidence>
<organism evidence="17 18">
    <name type="scientific">Steinernema carpocapsae</name>
    <name type="common">Entomopathogenic nematode</name>
    <dbReference type="NCBI Taxonomy" id="34508"/>
    <lineage>
        <taxon>Eukaryota</taxon>
        <taxon>Metazoa</taxon>
        <taxon>Ecdysozoa</taxon>
        <taxon>Nematoda</taxon>
        <taxon>Chromadorea</taxon>
        <taxon>Rhabditida</taxon>
        <taxon>Tylenchina</taxon>
        <taxon>Panagrolaimomorpha</taxon>
        <taxon>Strongyloidoidea</taxon>
        <taxon>Steinernematidae</taxon>
        <taxon>Steinernema</taxon>
    </lineage>
</organism>
<keyword evidence="5" id="KW-0812">Transmembrane</keyword>
<comment type="subcellular location">
    <subcellularLocation>
        <location evidence="1">Cell membrane</location>
        <topology evidence="1">Single-pass type I membrane protein</topology>
    </subcellularLocation>
    <subcellularLocation>
        <location evidence="3">Cell projection</location>
        <location evidence="3">Axon</location>
    </subcellularLocation>
    <subcellularLocation>
        <location evidence="2">Perikaryon</location>
    </subcellularLocation>
</comment>
<evidence type="ECO:0000256" key="10">
    <source>
        <dbReference type="ARBA" id="ARBA00023136"/>
    </source>
</evidence>
<dbReference type="Pfam" id="PF21114">
    <property type="entry name" value="DDR1-2_DS-like"/>
    <property type="match status" value="1"/>
</dbReference>
<dbReference type="InterPro" id="IPR008979">
    <property type="entry name" value="Galactose-bd-like_sf"/>
</dbReference>
<evidence type="ECO:0000256" key="2">
    <source>
        <dbReference type="ARBA" id="ARBA00004484"/>
    </source>
</evidence>
<evidence type="ECO:0000256" key="4">
    <source>
        <dbReference type="ARBA" id="ARBA00022475"/>
    </source>
</evidence>
<evidence type="ECO:0000259" key="16">
    <source>
        <dbReference type="PROSITE" id="PS50022"/>
    </source>
</evidence>